<accession>A0ABP0J0M0</accession>
<evidence type="ECO:0000313" key="2">
    <source>
        <dbReference type="Proteomes" id="UP001642484"/>
    </source>
</evidence>
<dbReference type="EMBL" id="CAXAMN010004125">
    <property type="protein sequence ID" value="CAK9007886.1"/>
    <property type="molecule type" value="Genomic_DNA"/>
</dbReference>
<organism evidence="1 2">
    <name type="scientific">Durusdinium trenchii</name>
    <dbReference type="NCBI Taxonomy" id="1381693"/>
    <lineage>
        <taxon>Eukaryota</taxon>
        <taxon>Sar</taxon>
        <taxon>Alveolata</taxon>
        <taxon>Dinophyceae</taxon>
        <taxon>Suessiales</taxon>
        <taxon>Symbiodiniaceae</taxon>
        <taxon>Durusdinium</taxon>
    </lineage>
</organism>
<reference evidence="1 2" key="1">
    <citation type="submission" date="2024-02" db="EMBL/GenBank/DDBJ databases">
        <authorList>
            <person name="Chen Y."/>
            <person name="Shah S."/>
            <person name="Dougan E. K."/>
            <person name="Thang M."/>
            <person name="Chan C."/>
        </authorList>
    </citation>
    <scope>NUCLEOTIDE SEQUENCE [LARGE SCALE GENOMIC DNA]</scope>
</reference>
<proteinExistence type="predicted"/>
<name>A0ABP0J0M0_9DINO</name>
<comment type="caution">
    <text evidence="1">The sequence shown here is derived from an EMBL/GenBank/DDBJ whole genome shotgun (WGS) entry which is preliminary data.</text>
</comment>
<protein>
    <submittedName>
        <fullName evidence="1">Uncharacterized protein</fullName>
    </submittedName>
</protein>
<keyword evidence="2" id="KW-1185">Reference proteome</keyword>
<sequence length="103" mass="11559">MVSRNASDGLVLKIAIPGARASESSLFKSLNIDSLFICLKKEWVWFEELPEIVETDAESSIKHSQFMKGLAVPNPPKPYETDPKAMEMLWRTSEEATGVKFTI</sequence>
<gene>
    <name evidence="1" type="ORF">CCMP2556_LOCUS9022</name>
</gene>
<evidence type="ECO:0000313" key="1">
    <source>
        <dbReference type="EMBL" id="CAK9007886.1"/>
    </source>
</evidence>
<dbReference type="Proteomes" id="UP001642484">
    <property type="component" value="Unassembled WGS sequence"/>
</dbReference>